<dbReference type="RefSeq" id="WP_094092177.1">
    <property type="nucleotide sequence ID" value="NZ_CP016397.1"/>
</dbReference>
<evidence type="ECO:0000313" key="2">
    <source>
        <dbReference type="Proteomes" id="UP000201728"/>
    </source>
</evidence>
<dbReference type="Proteomes" id="UP000201728">
    <property type="component" value="Chromosome"/>
</dbReference>
<evidence type="ECO:0000313" key="1">
    <source>
        <dbReference type="EMBL" id="ASQ47445.1"/>
    </source>
</evidence>
<accession>A0A222P6P2</accession>
<keyword evidence="2" id="KW-1185">Reference proteome</keyword>
<dbReference type="KEGG" id="lcd:clem_14595"/>
<dbReference type="AlphaFoldDB" id="A0A222P6P2"/>
<organism evidence="1 2">
    <name type="scientific">Legionella clemsonensis</name>
    <dbReference type="NCBI Taxonomy" id="1867846"/>
    <lineage>
        <taxon>Bacteria</taxon>
        <taxon>Pseudomonadati</taxon>
        <taxon>Pseudomonadota</taxon>
        <taxon>Gammaproteobacteria</taxon>
        <taxon>Legionellales</taxon>
        <taxon>Legionellaceae</taxon>
        <taxon>Legionella</taxon>
    </lineage>
</organism>
<dbReference type="EMBL" id="CP016397">
    <property type="protein sequence ID" value="ASQ47445.1"/>
    <property type="molecule type" value="Genomic_DNA"/>
</dbReference>
<gene>
    <name evidence="1" type="ORF">clem_14595</name>
</gene>
<sequence length="414" mass="47933">MKIEKLKIAVQALNATLSHLDRELGQKLRELLKDDQFEEEQLVSSLKKEIYGVLNEFWSSIPADTLRINRLVGGKNSRIKPWLDFQATLSEGGWEDADHPQRFQQLAARFSAKDPLLNVSALLNLLKCATRMLGYVEEKTKKQYPFDRLRAEIDAKGHLPHERMKQEQIVTTLAVVFYLLHYHCTAEQLQLLPLLCDYRLSTTNEERRSEKAVVRYMLEQVLCSQEFFLDYEKDYITSSRDWVESRDISTLAPLLPKNITALKKHLDPLPWSKILLKGMQTENKTEVLTRNAQQLFNDFLLLKKRSYFDAINLASTIQQDVKLPEERLSINALLYIFCLQAYENERKEDPRPDGFFGFSRGTKCSAALKKIDFLTGTRSQLGWRESLALKQGRLGQLIDTFEKNDVQSVDVELK</sequence>
<name>A0A222P6P2_9GAMM</name>
<reference evidence="2" key="1">
    <citation type="submission" date="2016-07" db="EMBL/GenBank/DDBJ databases">
        <authorList>
            <person name="Florea S."/>
            <person name="Webb J.S."/>
            <person name="Jaromczyk J."/>
            <person name="Schardl C.L."/>
        </authorList>
    </citation>
    <scope>NUCLEOTIDE SEQUENCE [LARGE SCALE GENOMIC DNA]</scope>
    <source>
        <strain evidence="2">CDC-D5610</strain>
    </source>
</reference>
<proteinExistence type="predicted"/>
<dbReference type="OrthoDB" id="5650429at2"/>
<protein>
    <submittedName>
        <fullName evidence="1">Uncharacterized protein</fullName>
    </submittedName>
</protein>